<evidence type="ECO:0000256" key="2">
    <source>
        <dbReference type="ARBA" id="ARBA00022448"/>
    </source>
</evidence>
<sequence>MKINIIKIIFLNLFFLSSLFANFEQDITKLQTNSLKTKQKVVVDLVEKYSEDDRTNLLLTKMKDGDLYYIKSSKKFVILEKKEGKIFHTKNFLTGEKVKPKSRRDFSKVKTNNKLRSIIKSKLAQMNLFSKKQEKRLISAKNILKNLDKELEPLVQKALLKEKDDDVKKLLEEANTILKAKYSSGEEQLTAVKELGDYLSNQTMIALKEIINNENNSKELIKTAKSSLGSVETIRSYYAVVEKAFFGLSMGSVLLLAAIGLAITFGVMKVINMAHGEMMMIGAYTTYTLQQVMPNLIEYSIIVAIPAAFIVSGIVGIIIERLVIRHLYGRPLETLLATFGISLILQQIVRTIYSPLNQEVKTPQWMSGALEINSALSLTYNRLYIIIFAVLVFFGILMVLNKTSLGLKVRAVTQNRQMAQAMGIKTSWIDAMTFGIGSGIAGIAGVALSQLTNVGPNLGQAYIVDSFMVVVFGGVGNLWGTLIGALTLGEINKFIEPVAGAVLAKVIILVFIILFIQKRPRGLFPQKGRDAQD</sequence>
<evidence type="ECO:0000313" key="12">
    <source>
        <dbReference type="Proteomes" id="UP000289718"/>
    </source>
</evidence>
<evidence type="ECO:0000256" key="1">
    <source>
        <dbReference type="ARBA" id="ARBA00004651"/>
    </source>
</evidence>
<dbReference type="NCBIfam" id="TIGR03409">
    <property type="entry name" value="urea_trans_UrtB"/>
    <property type="match status" value="1"/>
</dbReference>
<keyword evidence="5" id="KW-0029">Amino-acid transport</keyword>
<keyword evidence="12" id="KW-1185">Reference proteome</keyword>
<evidence type="ECO:0000256" key="5">
    <source>
        <dbReference type="ARBA" id="ARBA00022970"/>
    </source>
</evidence>
<comment type="caution">
    <text evidence="11">The sequence shown here is derived from an EMBL/GenBank/DDBJ whole genome shotgun (WGS) entry which is preliminary data.</text>
</comment>
<feature type="transmembrane region" description="Helical" evidence="9">
    <location>
        <begin position="461"/>
        <end position="486"/>
    </location>
</feature>
<keyword evidence="3" id="KW-1003">Cell membrane</keyword>
<dbReference type="CDD" id="cd06582">
    <property type="entry name" value="TM_PBP1_LivH_like"/>
    <property type="match status" value="1"/>
</dbReference>
<feature type="chain" id="PRO_5021008874" evidence="10">
    <location>
        <begin position="24"/>
        <end position="533"/>
    </location>
</feature>
<reference evidence="11 12" key="1">
    <citation type="submission" date="2017-09" db="EMBL/GenBank/DDBJ databases">
        <title>Genomics of the genus Arcobacter.</title>
        <authorList>
            <person name="Perez-Cataluna A."/>
            <person name="Figueras M.J."/>
            <person name="Salas-Masso N."/>
        </authorList>
    </citation>
    <scope>NUCLEOTIDE SEQUENCE [LARGE SCALE GENOMIC DNA]</scope>
    <source>
        <strain evidence="11 12">F156-34</strain>
    </source>
</reference>
<feature type="transmembrane region" description="Helical" evidence="9">
    <location>
        <begin position="498"/>
        <end position="516"/>
    </location>
</feature>
<evidence type="ECO:0000256" key="9">
    <source>
        <dbReference type="SAM" id="Phobius"/>
    </source>
</evidence>
<dbReference type="Pfam" id="PF02653">
    <property type="entry name" value="BPD_transp_2"/>
    <property type="match status" value="1"/>
</dbReference>
<comment type="similarity">
    <text evidence="8">Belongs to the binding-protein-dependent transport system permease family. LivHM subfamily.</text>
</comment>
<evidence type="ECO:0000256" key="8">
    <source>
        <dbReference type="ARBA" id="ARBA00037998"/>
    </source>
</evidence>
<feature type="transmembrane region" description="Helical" evidence="9">
    <location>
        <begin position="335"/>
        <end position="353"/>
    </location>
</feature>
<proteinExistence type="inferred from homology"/>
<keyword evidence="2" id="KW-0813">Transport</keyword>
<feature type="transmembrane region" description="Helical" evidence="9">
    <location>
        <begin position="244"/>
        <end position="263"/>
    </location>
</feature>
<keyword evidence="7 9" id="KW-0472">Membrane</keyword>
<dbReference type="AlphaFoldDB" id="A0A4Q1ATJ5"/>
<accession>A0A4Q1ATJ5</accession>
<evidence type="ECO:0000256" key="3">
    <source>
        <dbReference type="ARBA" id="ARBA00022475"/>
    </source>
</evidence>
<dbReference type="OrthoDB" id="9807115at2"/>
<dbReference type="PANTHER" id="PTHR11795:SF447">
    <property type="entry name" value="ABC TRANSPORTER PERMEASE PROTEIN"/>
    <property type="match status" value="1"/>
</dbReference>
<evidence type="ECO:0000256" key="10">
    <source>
        <dbReference type="SAM" id="SignalP"/>
    </source>
</evidence>
<protein>
    <submittedName>
        <fullName evidence="11">Urea ABC transporter permease subunit UrtB</fullName>
    </submittedName>
</protein>
<evidence type="ECO:0000256" key="4">
    <source>
        <dbReference type="ARBA" id="ARBA00022692"/>
    </source>
</evidence>
<dbReference type="PANTHER" id="PTHR11795">
    <property type="entry name" value="BRANCHED-CHAIN AMINO ACID TRANSPORT SYSTEM PERMEASE PROTEIN LIVH"/>
    <property type="match status" value="1"/>
</dbReference>
<dbReference type="GO" id="GO:0006865">
    <property type="term" value="P:amino acid transport"/>
    <property type="evidence" value="ECO:0007669"/>
    <property type="project" value="UniProtKB-KW"/>
</dbReference>
<organism evidence="11 12">
    <name type="scientific">Halarcobacter mediterraneus</name>
    <dbReference type="NCBI Taxonomy" id="2023153"/>
    <lineage>
        <taxon>Bacteria</taxon>
        <taxon>Pseudomonadati</taxon>
        <taxon>Campylobacterota</taxon>
        <taxon>Epsilonproteobacteria</taxon>
        <taxon>Campylobacterales</taxon>
        <taxon>Arcobacteraceae</taxon>
        <taxon>Halarcobacter</taxon>
    </lineage>
</organism>
<dbReference type="GO" id="GO:0022857">
    <property type="term" value="F:transmembrane transporter activity"/>
    <property type="evidence" value="ECO:0007669"/>
    <property type="project" value="InterPro"/>
</dbReference>
<keyword evidence="4 9" id="KW-0812">Transmembrane</keyword>
<name>A0A4Q1ATJ5_9BACT</name>
<comment type="subcellular location">
    <subcellularLocation>
        <location evidence="1">Cell membrane</location>
        <topology evidence="1">Multi-pass membrane protein</topology>
    </subcellularLocation>
</comment>
<evidence type="ECO:0000313" key="11">
    <source>
        <dbReference type="EMBL" id="RXK11797.1"/>
    </source>
</evidence>
<feature type="transmembrane region" description="Helical" evidence="9">
    <location>
        <begin position="299"/>
        <end position="323"/>
    </location>
</feature>
<evidence type="ECO:0000256" key="6">
    <source>
        <dbReference type="ARBA" id="ARBA00022989"/>
    </source>
</evidence>
<dbReference type="EMBL" id="NXIE01000005">
    <property type="protein sequence ID" value="RXK11797.1"/>
    <property type="molecule type" value="Genomic_DNA"/>
</dbReference>
<keyword evidence="10" id="KW-0732">Signal</keyword>
<dbReference type="InterPro" id="IPR017779">
    <property type="entry name" value="ABC_UrtB_bac"/>
</dbReference>
<evidence type="ECO:0000256" key="7">
    <source>
        <dbReference type="ARBA" id="ARBA00023136"/>
    </source>
</evidence>
<dbReference type="RefSeq" id="WP_129062250.1">
    <property type="nucleotide sequence ID" value="NZ_NXIE01000005.1"/>
</dbReference>
<dbReference type="GO" id="GO:0005886">
    <property type="term" value="C:plasma membrane"/>
    <property type="evidence" value="ECO:0007669"/>
    <property type="project" value="UniProtKB-SubCell"/>
</dbReference>
<keyword evidence="6 9" id="KW-1133">Transmembrane helix</keyword>
<dbReference type="InterPro" id="IPR001851">
    <property type="entry name" value="ABC_transp_permease"/>
</dbReference>
<dbReference type="InterPro" id="IPR052157">
    <property type="entry name" value="BCAA_transport_permease"/>
</dbReference>
<dbReference type="Proteomes" id="UP000289718">
    <property type="component" value="Unassembled WGS sequence"/>
</dbReference>
<feature type="transmembrane region" description="Helical" evidence="9">
    <location>
        <begin position="428"/>
        <end position="449"/>
    </location>
</feature>
<gene>
    <name evidence="11" type="primary">urtB</name>
    <name evidence="11" type="ORF">CP965_11485</name>
</gene>
<feature type="transmembrane region" description="Helical" evidence="9">
    <location>
        <begin position="383"/>
        <end position="400"/>
    </location>
</feature>
<feature type="signal peptide" evidence="10">
    <location>
        <begin position="1"/>
        <end position="23"/>
    </location>
</feature>